<organism evidence="5 6">
    <name type="scientific">Rubneribacter badeniensis</name>
    <dbReference type="NCBI Taxonomy" id="2070688"/>
    <lineage>
        <taxon>Bacteria</taxon>
        <taxon>Bacillati</taxon>
        <taxon>Actinomycetota</taxon>
        <taxon>Coriobacteriia</taxon>
        <taxon>Eggerthellales</taxon>
        <taxon>Eggerthellaceae</taxon>
        <taxon>Rubneribacter</taxon>
    </lineage>
</organism>
<reference evidence="5 6" key="1">
    <citation type="journal article" date="2018" name="Int. J. Syst. Evol. Microbiol.">
        <title>Rubneribacter badeniensis gen. nov., sp. nov. and Enteroscipio rubneri gen. nov., sp. nov., new members of the Eggerthellaceae isolated from human faeces.</title>
        <authorList>
            <person name="Danylec N."/>
            <person name="Gobl A."/>
            <person name="Stoll D.A."/>
            <person name="Hetzer B."/>
            <person name="Kulling S.E."/>
            <person name="Huch M."/>
        </authorList>
    </citation>
    <scope>NUCLEOTIDE SEQUENCE [LARGE SCALE GENOMIC DNA]</scope>
    <source>
        <strain evidence="5 6">ResAG-85</strain>
    </source>
</reference>
<evidence type="ECO:0000259" key="3">
    <source>
        <dbReference type="Pfam" id="PF10620"/>
    </source>
</evidence>
<dbReference type="NCBIfam" id="TIGR03135">
    <property type="entry name" value="malonate_mdcG"/>
    <property type="match status" value="1"/>
</dbReference>
<dbReference type="InterPro" id="IPR048903">
    <property type="entry name" value="MdcG_N"/>
</dbReference>
<dbReference type="AlphaFoldDB" id="A0A2K2U6W2"/>
<evidence type="ECO:0000313" key="5">
    <source>
        <dbReference type="EMBL" id="PNV66075.1"/>
    </source>
</evidence>
<dbReference type="Pfam" id="PF20866">
    <property type="entry name" value="MdcG_N"/>
    <property type="match status" value="1"/>
</dbReference>
<keyword evidence="2" id="KW-0548">Nucleotidyltransferase</keyword>
<evidence type="ECO:0000313" key="6">
    <source>
        <dbReference type="Proteomes" id="UP000236488"/>
    </source>
</evidence>
<dbReference type="InterPro" id="IPR017557">
    <property type="entry name" value="Holo-ACP_synthase"/>
</dbReference>
<evidence type="ECO:0000256" key="1">
    <source>
        <dbReference type="ARBA" id="ARBA00022679"/>
    </source>
</evidence>
<protein>
    <submittedName>
        <fullName evidence="5">Malonate decarboxylase holo-[acyl-carrier-protein] synthase</fullName>
    </submittedName>
</protein>
<keyword evidence="1" id="KW-0808">Transferase</keyword>
<proteinExistence type="predicted"/>
<dbReference type="RefSeq" id="WP_087195748.1">
    <property type="nucleotide sequence ID" value="NZ_PPEL01000009.1"/>
</dbReference>
<comment type="caution">
    <text evidence="5">The sequence shown here is derived from an EMBL/GenBank/DDBJ whole genome shotgun (WGS) entry which is preliminary data.</text>
</comment>
<evidence type="ECO:0000256" key="2">
    <source>
        <dbReference type="ARBA" id="ARBA00022695"/>
    </source>
</evidence>
<accession>A0A2K2U6W2</accession>
<keyword evidence="6" id="KW-1185">Reference proteome</keyword>
<gene>
    <name evidence="5" type="primary">mdcG</name>
    <name evidence="5" type="ORF">C2L80_03275</name>
</gene>
<dbReference type="GO" id="GO:0016779">
    <property type="term" value="F:nucleotidyltransferase activity"/>
    <property type="evidence" value="ECO:0007669"/>
    <property type="project" value="UniProtKB-KW"/>
</dbReference>
<feature type="domain" description="Phosphoribosyl-dephospho-CoA transferase MdcG C-terminal" evidence="3">
    <location>
        <begin position="105"/>
        <end position="221"/>
    </location>
</feature>
<dbReference type="Pfam" id="PF10620">
    <property type="entry name" value="MdcG"/>
    <property type="match status" value="1"/>
</dbReference>
<evidence type="ECO:0000259" key="4">
    <source>
        <dbReference type="Pfam" id="PF20866"/>
    </source>
</evidence>
<dbReference type="EMBL" id="PPEL01000009">
    <property type="protein sequence ID" value="PNV66075.1"/>
    <property type="molecule type" value="Genomic_DNA"/>
</dbReference>
<dbReference type="Proteomes" id="UP000236488">
    <property type="component" value="Unassembled WGS sequence"/>
</dbReference>
<sequence>MKALFRRHDLVTLTASARRAMAVEVVGDAKAWSEEEIRELAVDGFDGVLVPGIVRRQEQGAEGLCVGFSSPFRKDGMRLRLSSCVPRSAVTLVRDPYQVAGLARTAMLRPLPVFDALSRALRFARGQGLACGVFGSAALELATGLPYCDGTSDLDLLVRCEGSDEAQRLHEGLLDVEERTGVRIDAEIELEGGWAAKLGEFCSDSGSVLAKGFNDVRLFSKEEAVVMNHR</sequence>
<name>A0A2K2U6W2_9ACTN</name>
<dbReference type="InterPro" id="IPR049180">
    <property type="entry name" value="MdcG_C"/>
</dbReference>
<feature type="domain" description="Phosphoribosyl-dephospho-CoA transferase MdcG N-terminal" evidence="4">
    <location>
        <begin position="6"/>
        <end position="96"/>
    </location>
</feature>